<keyword evidence="2" id="KW-1185">Reference proteome</keyword>
<dbReference type="Proteomes" id="UP001234178">
    <property type="component" value="Unassembled WGS sequence"/>
</dbReference>
<gene>
    <name evidence="1" type="ORF">OUZ56_014662</name>
</gene>
<accession>A0ABR0AKF4</accession>
<name>A0ABR0AKF4_9CRUS</name>
<protein>
    <submittedName>
        <fullName evidence="1">Uncharacterized protein</fullName>
    </submittedName>
</protein>
<organism evidence="1 2">
    <name type="scientific">Daphnia magna</name>
    <dbReference type="NCBI Taxonomy" id="35525"/>
    <lineage>
        <taxon>Eukaryota</taxon>
        <taxon>Metazoa</taxon>
        <taxon>Ecdysozoa</taxon>
        <taxon>Arthropoda</taxon>
        <taxon>Crustacea</taxon>
        <taxon>Branchiopoda</taxon>
        <taxon>Diplostraca</taxon>
        <taxon>Cladocera</taxon>
        <taxon>Anomopoda</taxon>
        <taxon>Daphniidae</taxon>
        <taxon>Daphnia</taxon>
    </lineage>
</organism>
<reference evidence="1 2" key="1">
    <citation type="journal article" date="2023" name="Nucleic Acids Res.">
        <title>The hologenome of Daphnia magna reveals possible DNA methylation and microbiome-mediated evolution of the host genome.</title>
        <authorList>
            <person name="Chaturvedi A."/>
            <person name="Li X."/>
            <person name="Dhandapani V."/>
            <person name="Marshall H."/>
            <person name="Kissane S."/>
            <person name="Cuenca-Cambronero M."/>
            <person name="Asole G."/>
            <person name="Calvet F."/>
            <person name="Ruiz-Romero M."/>
            <person name="Marangio P."/>
            <person name="Guigo R."/>
            <person name="Rago D."/>
            <person name="Mirbahai L."/>
            <person name="Eastwood N."/>
            <person name="Colbourne J.K."/>
            <person name="Zhou J."/>
            <person name="Mallon E."/>
            <person name="Orsini L."/>
        </authorList>
    </citation>
    <scope>NUCLEOTIDE SEQUENCE [LARGE SCALE GENOMIC DNA]</scope>
    <source>
        <strain evidence="1">LRV0_1</strain>
    </source>
</reference>
<sequence>MQQPENVNVPLHFKQRLDHLDTPRQINQQVLRPLTLEELAIQPASIDHCHLPCLTSRGADKKCVYT</sequence>
<dbReference type="EMBL" id="JAOYFB010000038">
    <property type="protein sequence ID" value="KAK4025602.1"/>
    <property type="molecule type" value="Genomic_DNA"/>
</dbReference>
<proteinExistence type="predicted"/>
<comment type="caution">
    <text evidence="1">The sequence shown here is derived from an EMBL/GenBank/DDBJ whole genome shotgun (WGS) entry which is preliminary data.</text>
</comment>
<evidence type="ECO:0000313" key="1">
    <source>
        <dbReference type="EMBL" id="KAK4025602.1"/>
    </source>
</evidence>
<evidence type="ECO:0000313" key="2">
    <source>
        <dbReference type="Proteomes" id="UP001234178"/>
    </source>
</evidence>